<dbReference type="GO" id="GO:0000977">
    <property type="term" value="F:RNA polymerase II transcription regulatory region sequence-specific DNA binding"/>
    <property type="evidence" value="ECO:0007669"/>
    <property type="project" value="TreeGrafter"/>
</dbReference>
<keyword evidence="5 10" id="KW-0863">Zinc-finger</keyword>
<feature type="domain" description="R3H" evidence="14">
    <location>
        <begin position="732"/>
        <end position="797"/>
    </location>
</feature>
<dbReference type="GO" id="GO:0005634">
    <property type="term" value="C:nucleus"/>
    <property type="evidence" value="ECO:0007669"/>
    <property type="project" value="UniProtKB-SubCell"/>
</dbReference>
<evidence type="ECO:0000256" key="3">
    <source>
        <dbReference type="ARBA" id="ARBA00022723"/>
    </source>
</evidence>
<evidence type="ECO:0000256" key="11">
    <source>
        <dbReference type="SAM" id="MobiDB-lite"/>
    </source>
</evidence>
<dbReference type="OrthoDB" id="6512771at2759"/>
<evidence type="ECO:0000256" key="4">
    <source>
        <dbReference type="ARBA" id="ARBA00022737"/>
    </source>
</evidence>
<evidence type="ECO:0000313" key="16">
    <source>
        <dbReference type="Proteomes" id="UP000094285"/>
    </source>
</evidence>
<gene>
    <name evidence="15" type="ORF">CANTADRAFT_88109</name>
</gene>
<keyword evidence="7" id="KW-0805">Transcription regulation</keyword>
<evidence type="ECO:0000259" key="14">
    <source>
        <dbReference type="PROSITE" id="PS51061"/>
    </source>
</evidence>
<evidence type="ECO:0000259" key="13">
    <source>
        <dbReference type="PROSITE" id="PS50089"/>
    </source>
</evidence>
<dbReference type="PROSITE" id="PS51061">
    <property type="entry name" value="R3H"/>
    <property type="match status" value="1"/>
</dbReference>
<dbReference type="SUPFAM" id="SSF82708">
    <property type="entry name" value="R3H domain"/>
    <property type="match status" value="1"/>
</dbReference>
<feature type="compositionally biased region" description="Acidic residues" evidence="11">
    <location>
        <begin position="48"/>
        <end position="61"/>
    </location>
</feature>
<organism evidence="15 16">
    <name type="scientific">Suhomyces tanzawaensis NRRL Y-17324</name>
    <dbReference type="NCBI Taxonomy" id="984487"/>
    <lineage>
        <taxon>Eukaryota</taxon>
        <taxon>Fungi</taxon>
        <taxon>Dikarya</taxon>
        <taxon>Ascomycota</taxon>
        <taxon>Saccharomycotina</taxon>
        <taxon>Pichiomycetes</taxon>
        <taxon>Debaryomycetaceae</taxon>
        <taxon>Suhomyces</taxon>
    </lineage>
</organism>
<feature type="compositionally biased region" description="Polar residues" evidence="11">
    <location>
        <begin position="940"/>
        <end position="953"/>
    </location>
</feature>
<comment type="similarity">
    <text evidence="2">Belongs to the NFX1 family.</text>
</comment>
<dbReference type="InterPro" id="IPR019787">
    <property type="entry name" value="Znf_PHD-finger"/>
</dbReference>
<dbReference type="InterPro" id="IPR001374">
    <property type="entry name" value="R3H_dom"/>
</dbReference>
<dbReference type="GeneID" id="30985559"/>
<dbReference type="STRING" id="984487.A0A1E4SRQ0"/>
<evidence type="ECO:0000256" key="1">
    <source>
        <dbReference type="ARBA" id="ARBA00004123"/>
    </source>
</evidence>
<protein>
    <recommendedName>
        <fullName evidence="17">R3H domain-containing protein</fullName>
    </recommendedName>
</protein>
<feature type="domain" description="PHD-type" evidence="12">
    <location>
        <begin position="77"/>
        <end position="133"/>
    </location>
</feature>
<dbReference type="Pfam" id="PF01422">
    <property type="entry name" value="zf-NF-X1"/>
    <property type="match status" value="3"/>
</dbReference>
<dbReference type="EMBL" id="KV453909">
    <property type="protein sequence ID" value="ODV82189.1"/>
    <property type="molecule type" value="Genomic_DNA"/>
</dbReference>
<dbReference type="InterPro" id="IPR001841">
    <property type="entry name" value="Znf_RING"/>
</dbReference>
<name>A0A1E4SRQ0_9ASCO</name>
<feature type="domain" description="RING-type" evidence="13">
    <location>
        <begin position="80"/>
        <end position="131"/>
    </location>
</feature>
<dbReference type="PANTHER" id="PTHR12360:SF12">
    <property type="entry name" value="TRANSCRIPTIONAL REPRESSOR NF-X1"/>
    <property type="match status" value="1"/>
</dbReference>
<keyword evidence="8" id="KW-0804">Transcription</keyword>
<accession>A0A1E4SRQ0</accession>
<dbReference type="GO" id="GO:0008270">
    <property type="term" value="F:zinc ion binding"/>
    <property type="evidence" value="ECO:0007669"/>
    <property type="project" value="UniProtKB-KW"/>
</dbReference>
<feature type="compositionally biased region" description="Polar residues" evidence="11">
    <location>
        <begin position="1006"/>
        <end position="1016"/>
    </location>
</feature>
<keyword evidence="6" id="KW-0862">Zinc</keyword>
<evidence type="ECO:0000256" key="6">
    <source>
        <dbReference type="ARBA" id="ARBA00022833"/>
    </source>
</evidence>
<keyword evidence="9" id="KW-0539">Nucleus</keyword>
<evidence type="ECO:0008006" key="17">
    <source>
        <dbReference type="Google" id="ProtNLM"/>
    </source>
</evidence>
<dbReference type="PROSITE" id="PS50016">
    <property type="entry name" value="ZF_PHD_2"/>
    <property type="match status" value="1"/>
</dbReference>
<dbReference type="GO" id="GO:0000981">
    <property type="term" value="F:DNA-binding transcription factor activity, RNA polymerase II-specific"/>
    <property type="evidence" value="ECO:0007669"/>
    <property type="project" value="TreeGrafter"/>
</dbReference>
<feature type="region of interest" description="Disordered" evidence="11">
    <location>
        <begin position="965"/>
        <end position="1034"/>
    </location>
</feature>
<dbReference type="Pfam" id="PF01424">
    <property type="entry name" value="R3H"/>
    <property type="match status" value="1"/>
</dbReference>
<evidence type="ECO:0000256" key="2">
    <source>
        <dbReference type="ARBA" id="ARBA00007269"/>
    </source>
</evidence>
<dbReference type="Gene3D" id="3.30.1370.50">
    <property type="entry name" value="R3H-like domain"/>
    <property type="match status" value="1"/>
</dbReference>
<dbReference type="PANTHER" id="PTHR12360">
    <property type="entry name" value="NUCLEAR TRANSCRIPTION FACTOR, X-BOX BINDING 1 NFX1"/>
    <property type="match status" value="1"/>
</dbReference>
<keyword evidence="4" id="KW-0677">Repeat</keyword>
<reference evidence="16" key="1">
    <citation type="submission" date="2016-05" db="EMBL/GenBank/DDBJ databases">
        <title>Comparative genomics of biotechnologically important yeasts.</title>
        <authorList>
            <consortium name="DOE Joint Genome Institute"/>
            <person name="Riley R."/>
            <person name="Haridas S."/>
            <person name="Wolfe K.H."/>
            <person name="Lopes M.R."/>
            <person name="Hittinger C.T."/>
            <person name="Goker M."/>
            <person name="Salamov A."/>
            <person name="Wisecaver J."/>
            <person name="Long T.M."/>
            <person name="Aerts A.L."/>
            <person name="Barry K."/>
            <person name="Choi C."/>
            <person name="Clum A."/>
            <person name="Coughlan A.Y."/>
            <person name="Deshpande S."/>
            <person name="Douglass A.P."/>
            <person name="Hanson S.J."/>
            <person name="Klenk H.-P."/>
            <person name="Labutti K."/>
            <person name="Lapidus A."/>
            <person name="Lindquist E."/>
            <person name="Lipzen A."/>
            <person name="Meier-Kolthoff J.P."/>
            <person name="Ohm R.A."/>
            <person name="Otillar R.P."/>
            <person name="Pangilinan J."/>
            <person name="Peng Y."/>
            <person name="Rokas A."/>
            <person name="Rosa C.A."/>
            <person name="Scheuner C."/>
            <person name="Sibirny A.A."/>
            <person name="Slot J.C."/>
            <person name="Stielow J.B."/>
            <person name="Sun H."/>
            <person name="Kurtzman C.P."/>
            <person name="Blackwell M."/>
            <person name="Grigoriev I.V."/>
            <person name="Jeffries T.W."/>
        </authorList>
    </citation>
    <scope>NUCLEOTIDE SEQUENCE [LARGE SCALE GENOMIC DNA]</scope>
    <source>
        <strain evidence="16">NRRL Y-17324</strain>
    </source>
</reference>
<dbReference type="SUPFAM" id="SSF57850">
    <property type="entry name" value="RING/U-box"/>
    <property type="match status" value="1"/>
</dbReference>
<dbReference type="InterPro" id="IPR000967">
    <property type="entry name" value="Znf_NFX1"/>
</dbReference>
<sequence>MEEDIDPGLLSTGPPPQETPRGSPPRKPQNDLDDSDSEGADAAVAAESEPESESESDDDYTNETLSSTITREIQQGTYVCLVCTSEIDHTSKVWSCRSCYRVYDLDCIKDWAIRGSSTDKSSKNWRCPSCNIATNKIPSRFTCWCGQVTNPTNNPLVPFSCGNSCTYKYESCIHSCSSICHPGSHPICGAMGPTMKCHCGNMQKQLPCLITPYETGWACPDPCEVTLCDFGHKCPRGCHLGFCGLCDIDINILCYCGKEHLDIKCSEKDLKECQDKDGVQWVGGVACSNKTRVFYDCEVHFEDYSCQPLSFESAVCKMAPSQVTTCYCGKTTIQDKDRTKCTDPIPECESMCEKPLPCGCVCLMKCHEGECECHNYFDVKCSCGNETFMVPCKFIQDGHKPRCTHKCQALLNCRKHYHREQCCAYERVAQERERHKKKAIRNNVRTNFEDDIMSLEPAHICTRPCNRLKACGAHYCEALCHNGPCGVCLESSNEDLVCHCGKTRIEAPVRCGTKLVCHEQCVRDKACGHRREIHECHEDSVNCPKCTVLVEKECNCGLKSDVPGVLCSQDNVSCGNICTVAKSCGHPCLRVCASKCTKDNIHDSSTICRAQCNKIRKSCPHTCKLKCHQNKSGRSKDCDVTRCTEMVTVTCECGRIDKKVPCGSTRDEPSNIGNILECDESCAQAQRDRALKEAFSFSAEDSKKVSDQDFIYPDSIFETYEKQTNWCSRVENLMRAFIEDYNLQLDNGIKSPRRTFHFQAMSKPQRAFIHGLAETMNLYSESQDPEPKRSIFIVITRLTKLPIYSITEALRLRREALFEASRSALTSEEVSNTSFNALVIQDVFFGITKEDLGNALARVVEDFSLASYVLSWIKDSTFVFYSKELLKAGTEEYVQELTKLVSIVRSLMREKSLAFDCKLCLIDEEATIILKTEGRKPPANENSSAGSEKQSNNIYDVLGEEEITEISMDGTTEPALDLENAKKQEDSQEPENPKEPEITKEHDSTSDQSLQESTTLESDDSTHVDEAGSEDVSS</sequence>
<dbReference type="RefSeq" id="XP_020067311.1">
    <property type="nucleotide sequence ID" value="XM_020211423.1"/>
</dbReference>
<evidence type="ECO:0000256" key="10">
    <source>
        <dbReference type="PROSITE-ProRule" id="PRU00175"/>
    </source>
</evidence>
<feature type="region of interest" description="Disordered" evidence="11">
    <location>
        <begin position="1"/>
        <end position="62"/>
    </location>
</feature>
<feature type="compositionally biased region" description="Basic and acidic residues" evidence="11">
    <location>
        <begin position="979"/>
        <end position="1005"/>
    </location>
</feature>
<dbReference type="SMART" id="SM00393">
    <property type="entry name" value="R3H"/>
    <property type="match status" value="1"/>
</dbReference>
<dbReference type="Proteomes" id="UP000094285">
    <property type="component" value="Unassembled WGS sequence"/>
</dbReference>
<keyword evidence="3" id="KW-0479">Metal-binding</keyword>
<evidence type="ECO:0000259" key="12">
    <source>
        <dbReference type="PROSITE" id="PS50016"/>
    </source>
</evidence>
<feature type="region of interest" description="Disordered" evidence="11">
    <location>
        <begin position="933"/>
        <end position="953"/>
    </location>
</feature>
<evidence type="ECO:0000313" key="15">
    <source>
        <dbReference type="EMBL" id="ODV82189.1"/>
    </source>
</evidence>
<keyword evidence="16" id="KW-1185">Reference proteome</keyword>
<evidence type="ECO:0000256" key="7">
    <source>
        <dbReference type="ARBA" id="ARBA00023015"/>
    </source>
</evidence>
<evidence type="ECO:0000256" key="8">
    <source>
        <dbReference type="ARBA" id="ARBA00023163"/>
    </source>
</evidence>
<evidence type="ECO:0000256" key="9">
    <source>
        <dbReference type="ARBA" id="ARBA00023242"/>
    </source>
</evidence>
<dbReference type="CDD" id="cd06008">
    <property type="entry name" value="NF-X1-zinc-finger"/>
    <property type="match status" value="3"/>
</dbReference>
<proteinExistence type="inferred from homology"/>
<dbReference type="SMART" id="SM00438">
    <property type="entry name" value="ZnF_NFX"/>
    <property type="match status" value="6"/>
</dbReference>
<dbReference type="InterPro" id="IPR034078">
    <property type="entry name" value="NFX1_fam"/>
</dbReference>
<dbReference type="InterPro" id="IPR036867">
    <property type="entry name" value="R3H_dom_sf"/>
</dbReference>
<comment type="subcellular location">
    <subcellularLocation>
        <location evidence="1">Nucleus</location>
    </subcellularLocation>
</comment>
<dbReference type="PROSITE" id="PS50089">
    <property type="entry name" value="ZF_RING_2"/>
    <property type="match status" value="1"/>
</dbReference>
<dbReference type="GO" id="GO:0000122">
    <property type="term" value="P:negative regulation of transcription by RNA polymerase II"/>
    <property type="evidence" value="ECO:0007669"/>
    <property type="project" value="TreeGrafter"/>
</dbReference>
<feature type="compositionally biased region" description="Pro residues" evidence="11">
    <location>
        <begin position="13"/>
        <end position="27"/>
    </location>
</feature>
<evidence type="ECO:0000256" key="5">
    <source>
        <dbReference type="ARBA" id="ARBA00022771"/>
    </source>
</evidence>
<dbReference type="AlphaFoldDB" id="A0A1E4SRQ0"/>